<dbReference type="PANTHER" id="PTHR31140">
    <property type="entry name" value="B3 DOMAIN-CONTAINING TRANSCRIPTION FACTOR ABI3"/>
    <property type="match status" value="1"/>
</dbReference>
<dbReference type="InterPro" id="IPR016177">
    <property type="entry name" value="DNA-bd_dom_sf"/>
</dbReference>
<keyword evidence="7" id="KW-0539">Nucleus</keyword>
<evidence type="ECO:0000256" key="3">
    <source>
        <dbReference type="ARBA" id="ARBA00022745"/>
    </source>
</evidence>
<dbReference type="Proteomes" id="UP000077755">
    <property type="component" value="Chromosome 4"/>
</dbReference>
<dbReference type="Pfam" id="PF02362">
    <property type="entry name" value="B3"/>
    <property type="match status" value="1"/>
</dbReference>
<proteinExistence type="inferred from homology"/>
<reference evidence="10" key="1">
    <citation type="journal article" date="2016" name="Nat. Genet.">
        <title>A high-quality carrot genome assembly provides new insights into carotenoid accumulation and asterid genome evolution.</title>
        <authorList>
            <person name="Iorizzo M."/>
            <person name="Ellison S."/>
            <person name="Senalik D."/>
            <person name="Zeng P."/>
            <person name="Satapoomin P."/>
            <person name="Huang J."/>
            <person name="Bowman M."/>
            <person name="Iovene M."/>
            <person name="Sanseverino W."/>
            <person name="Cavagnaro P."/>
            <person name="Yildiz M."/>
            <person name="Macko-Podgorni A."/>
            <person name="Moranska E."/>
            <person name="Grzebelus E."/>
            <person name="Grzebelus D."/>
            <person name="Ashrafi H."/>
            <person name="Zheng Z."/>
            <person name="Cheng S."/>
            <person name="Spooner D."/>
            <person name="Van Deynze A."/>
            <person name="Simon P."/>
        </authorList>
    </citation>
    <scope>NUCLEOTIDE SEQUENCE</scope>
    <source>
        <tissue evidence="10">Leaf</tissue>
    </source>
</reference>
<evidence type="ECO:0000256" key="6">
    <source>
        <dbReference type="ARBA" id="ARBA00023163"/>
    </source>
</evidence>
<evidence type="ECO:0000256" key="4">
    <source>
        <dbReference type="ARBA" id="ARBA00023015"/>
    </source>
</evidence>
<dbReference type="AlphaFoldDB" id="A0AAF1AXH6"/>
<sequence length="334" mass="38483">MSEVSGATVDMERKASLIRTKRARSDNNTYSSRFKGVVALLNGHWGAQIYANHQRIWLGTFNSENEAAMAYDSAAIKLRNYDSHRNFSWSSINAEEPKFQRQFSTEEVICMIKDGSYPSKFSDYLKLRGQSKDSESGELNFSVEQKKGEFLCSKLFEKELTPSDVGSLNRLVIPKKHAVTYFPRLSRGNEASGEIDDLQLVFYDSSMRQWRFRYCYWKSSQSYVFTRGWNEFVREKKLKYKDRVIFFTYSYVGATDKLVQKCLMIDVAYYSDSVVDETSDDLERSMHFGQENVELQKNGVDNDAEKNADKVLLKSKGAADEQKIGFKLFGVQII</sequence>
<accession>A0AAF1AXH6</accession>
<dbReference type="SUPFAM" id="SSF54171">
    <property type="entry name" value="DNA-binding domain"/>
    <property type="match status" value="1"/>
</dbReference>
<evidence type="ECO:0000259" key="8">
    <source>
        <dbReference type="PROSITE" id="PS50863"/>
    </source>
</evidence>
<dbReference type="FunFam" id="3.30.730.10:FF:000008">
    <property type="entry name" value="AP2 domain-containing protein RAP2.8"/>
    <property type="match status" value="1"/>
</dbReference>
<evidence type="ECO:0000259" key="9">
    <source>
        <dbReference type="PROSITE" id="PS51032"/>
    </source>
</evidence>
<dbReference type="InterPro" id="IPR044800">
    <property type="entry name" value="LEC2-like"/>
</dbReference>
<dbReference type="GO" id="GO:0009873">
    <property type="term" value="P:ethylene-activated signaling pathway"/>
    <property type="evidence" value="ECO:0007669"/>
    <property type="project" value="UniProtKB-KW"/>
</dbReference>
<feature type="domain" description="TF-B3" evidence="8">
    <location>
        <begin position="156"/>
        <end position="273"/>
    </location>
</feature>
<dbReference type="GO" id="GO:0005634">
    <property type="term" value="C:nucleus"/>
    <property type="evidence" value="ECO:0007669"/>
    <property type="project" value="UniProtKB-SubCell"/>
</dbReference>
<dbReference type="PROSITE" id="PS50863">
    <property type="entry name" value="B3"/>
    <property type="match status" value="1"/>
</dbReference>
<dbReference type="SMART" id="SM01019">
    <property type="entry name" value="B3"/>
    <property type="match status" value="1"/>
</dbReference>
<dbReference type="InterPro" id="IPR015300">
    <property type="entry name" value="DNA-bd_pseudobarrel_sf"/>
</dbReference>
<dbReference type="InterPro" id="IPR003340">
    <property type="entry name" value="B3_DNA-bd"/>
</dbReference>
<evidence type="ECO:0000256" key="7">
    <source>
        <dbReference type="ARBA" id="ARBA00023242"/>
    </source>
</evidence>
<evidence type="ECO:0000313" key="10">
    <source>
        <dbReference type="EMBL" id="WOG96692.1"/>
    </source>
</evidence>
<dbReference type="CDD" id="cd10017">
    <property type="entry name" value="B3_DNA"/>
    <property type="match status" value="1"/>
</dbReference>
<dbReference type="InterPro" id="IPR036955">
    <property type="entry name" value="AP2/ERF_dom_sf"/>
</dbReference>
<dbReference type="CDD" id="cd00018">
    <property type="entry name" value="AP2"/>
    <property type="match status" value="1"/>
</dbReference>
<dbReference type="Gene3D" id="3.30.730.10">
    <property type="entry name" value="AP2/ERF domain"/>
    <property type="match status" value="1"/>
</dbReference>
<evidence type="ECO:0000256" key="2">
    <source>
        <dbReference type="ARBA" id="ARBA00009089"/>
    </source>
</evidence>
<evidence type="ECO:0000256" key="5">
    <source>
        <dbReference type="ARBA" id="ARBA00023125"/>
    </source>
</evidence>
<dbReference type="KEGG" id="dcr:108217278"/>
<organism evidence="10 11">
    <name type="scientific">Daucus carota subsp. sativus</name>
    <name type="common">Carrot</name>
    <dbReference type="NCBI Taxonomy" id="79200"/>
    <lineage>
        <taxon>Eukaryota</taxon>
        <taxon>Viridiplantae</taxon>
        <taxon>Streptophyta</taxon>
        <taxon>Embryophyta</taxon>
        <taxon>Tracheophyta</taxon>
        <taxon>Spermatophyta</taxon>
        <taxon>Magnoliopsida</taxon>
        <taxon>eudicotyledons</taxon>
        <taxon>Gunneridae</taxon>
        <taxon>Pentapetalae</taxon>
        <taxon>asterids</taxon>
        <taxon>campanulids</taxon>
        <taxon>Apiales</taxon>
        <taxon>Apiaceae</taxon>
        <taxon>Apioideae</taxon>
        <taxon>Scandiceae</taxon>
        <taxon>Daucinae</taxon>
        <taxon>Daucus</taxon>
        <taxon>Daucus sect. Daucus</taxon>
    </lineage>
</organism>
<keyword evidence="3" id="KW-0936">Ethylene signaling pathway</keyword>
<name>A0AAF1AXH6_DAUCS</name>
<dbReference type="EMBL" id="CP093346">
    <property type="protein sequence ID" value="WOG96692.1"/>
    <property type="molecule type" value="Genomic_DNA"/>
</dbReference>
<comment type="subcellular location">
    <subcellularLocation>
        <location evidence="1">Nucleus</location>
    </subcellularLocation>
</comment>
<dbReference type="InterPro" id="IPR001471">
    <property type="entry name" value="AP2/ERF_dom"/>
</dbReference>
<dbReference type="PROSITE" id="PS51032">
    <property type="entry name" value="AP2_ERF"/>
    <property type="match status" value="1"/>
</dbReference>
<protein>
    <submittedName>
        <fullName evidence="10">Uncharacterized protein</fullName>
    </submittedName>
</protein>
<dbReference type="SUPFAM" id="SSF101936">
    <property type="entry name" value="DNA-binding pseudobarrel domain"/>
    <property type="match status" value="1"/>
</dbReference>
<gene>
    <name evidence="10" type="ORF">DCAR_0416028</name>
</gene>
<evidence type="ECO:0000256" key="1">
    <source>
        <dbReference type="ARBA" id="ARBA00004123"/>
    </source>
</evidence>
<comment type="similarity">
    <text evidence="2">Belongs to the AP2/ERF transcription factor family. RAV subfamily.</text>
</comment>
<keyword evidence="4" id="KW-0805">Transcription regulation</keyword>
<keyword evidence="6" id="KW-0804">Transcription</keyword>
<dbReference type="SMART" id="SM00380">
    <property type="entry name" value="AP2"/>
    <property type="match status" value="1"/>
</dbReference>
<dbReference type="Gene3D" id="2.40.330.10">
    <property type="entry name" value="DNA-binding pseudobarrel domain"/>
    <property type="match status" value="1"/>
</dbReference>
<keyword evidence="11" id="KW-1185">Reference proteome</keyword>
<dbReference type="GO" id="GO:0003677">
    <property type="term" value="F:DNA binding"/>
    <property type="evidence" value="ECO:0007669"/>
    <property type="project" value="UniProtKB-KW"/>
</dbReference>
<dbReference type="GO" id="GO:0003700">
    <property type="term" value="F:DNA-binding transcription factor activity"/>
    <property type="evidence" value="ECO:0007669"/>
    <property type="project" value="InterPro"/>
</dbReference>
<feature type="domain" description="AP2/ERF" evidence="9">
    <location>
        <begin position="33"/>
        <end position="88"/>
    </location>
</feature>
<evidence type="ECO:0000313" key="11">
    <source>
        <dbReference type="Proteomes" id="UP000077755"/>
    </source>
</evidence>
<dbReference type="PANTHER" id="PTHR31140:SF58">
    <property type="entry name" value="DNA-BINDING PROTEIN RAV1"/>
    <property type="match status" value="1"/>
</dbReference>
<keyword evidence="5" id="KW-0238">DNA-binding</keyword>
<reference evidence="10" key="2">
    <citation type="submission" date="2022-03" db="EMBL/GenBank/DDBJ databases">
        <title>Draft title - Genomic analysis of global carrot germplasm unveils the trajectory of domestication and the origin of high carotenoid orange carrot.</title>
        <authorList>
            <person name="Iorizzo M."/>
            <person name="Ellison S."/>
            <person name="Senalik D."/>
            <person name="Macko-Podgorni A."/>
            <person name="Grzebelus D."/>
            <person name="Bostan H."/>
            <person name="Rolling W."/>
            <person name="Curaba J."/>
            <person name="Simon P."/>
        </authorList>
    </citation>
    <scope>NUCLEOTIDE SEQUENCE</scope>
    <source>
        <tissue evidence="10">Leaf</tissue>
    </source>
</reference>